<protein>
    <submittedName>
        <fullName evidence="1">Uncharacterized protein</fullName>
    </submittedName>
</protein>
<dbReference type="EMBL" id="QAPG01000120">
    <property type="protein sequence ID" value="TDZ30729.1"/>
    <property type="molecule type" value="Genomic_DNA"/>
</dbReference>
<dbReference type="AlphaFoldDB" id="A0A4V3HRA9"/>
<organism evidence="1 2">
    <name type="scientific">Colletotrichum spinosum</name>
    <dbReference type="NCBI Taxonomy" id="1347390"/>
    <lineage>
        <taxon>Eukaryota</taxon>
        <taxon>Fungi</taxon>
        <taxon>Dikarya</taxon>
        <taxon>Ascomycota</taxon>
        <taxon>Pezizomycotina</taxon>
        <taxon>Sordariomycetes</taxon>
        <taxon>Hypocreomycetidae</taxon>
        <taxon>Glomerellales</taxon>
        <taxon>Glomerellaceae</taxon>
        <taxon>Colletotrichum</taxon>
        <taxon>Colletotrichum orbiculare species complex</taxon>
    </lineage>
</organism>
<dbReference type="Proteomes" id="UP000295083">
    <property type="component" value="Unassembled WGS sequence"/>
</dbReference>
<keyword evidence="2" id="KW-1185">Reference proteome</keyword>
<comment type="caution">
    <text evidence="1">The sequence shown here is derived from an EMBL/GenBank/DDBJ whole genome shotgun (WGS) entry which is preliminary data.</text>
</comment>
<reference evidence="1 2" key="1">
    <citation type="submission" date="2018-11" db="EMBL/GenBank/DDBJ databases">
        <title>Genome sequence and assembly of Colletotrichum spinosum.</title>
        <authorList>
            <person name="Gan P."/>
            <person name="Shirasu K."/>
        </authorList>
    </citation>
    <scope>NUCLEOTIDE SEQUENCE [LARGE SCALE GENOMIC DNA]</scope>
    <source>
        <strain evidence="1 2">CBS 515.97</strain>
    </source>
</reference>
<accession>A0A4V3HRA9</accession>
<evidence type="ECO:0000313" key="2">
    <source>
        <dbReference type="Proteomes" id="UP000295083"/>
    </source>
</evidence>
<evidence type="ECO:0000313" key="1">
    <source>
        <dbReference type="EMBL" id="TDZ30729.1"/>
    </source>
</evidence>
<gene>
    <name evidence="1" type="ORF">C8035_v002373</name>
</gene>
<name>A0A4V3HRA9_9PEZI</name>
<proteinExistence type="predicted"/>
<sequence>MSKGNLLLLIRAVVGAPKEGSAAKTVSSPRQPDQHYYVSRVSCCISRRYLVAHRGITVSAEADPRVADRDRLPGMGRRDPRSHPHIISRLVAPGTVARPSCSGTRTHSVSALTAKKSPVAMSVVVAD</sequence>